<reference evidence="1 2" key="1">
    <citation type="submission" date="2024-03" db="EMBL/GenBank/DDBJ databases">
        <title>Mouse gut bacterial collection (mGBC) of GemPharmatech.</title>
        <authorList>
            <person name="He Y."/>
            <person name="Dong L."/>
            <person name="Wu D."/>
            <person name="Gao X."/>
            <person name="Lin Z."/>
        </authorList>
    </citation>
    <scope>NUCLEOTIDE SEQUENCE [LARGE SCALE GENOMIC DNA]</scope>
    <source>
        <strain evidence="1 2">20-218</strain>
    </source>
</reference>
<proteinExistence type="predicted"/>
<comment type="caution">
    <text evidence="1">The sequence shown here is derived from an EMBL/GenBank/DDBJ whole genome shotgun (WGS) entry which is preliminary data.</text>
</comment>
<evidence type="ECO:0000313" key="1">
    <source>
        <dbReference type="EMBL" id="MEY8538295.1"/>
    </source>
</evidence>
<dbReference type="RefSeq" id="WP_369918501.1">
    <property type="nucleotide sequence ID" value="NZ_JBCLSQ010000017.1"/>
</dbReference>
<gene>
    <name evidence="1" type="ORF">AALM99_07555</name>
</gene>
<accession>A0ABV4D957</accession>
<sequence>MNKQEETEVSSIIIANEETAKYIATLDADIGKFLVQWVLDNNMGMRHRGQEIKFFLNTKSQYQQLREKITNLNIRNDIIISQNKEEELMNKQTEKHPVAITGITESGEVKKLDVNILRAEEVEKENLNFEEEYLLINKLPEMGVKIDAKLKEGGPNNVEKMMFMLGEATYALALMTKPVLSIKNDSEHFKEFMIGFIASVIKYHSQGGK</sequence>
<dbReference type="EMBL" id="JBCLSQ010000017">
    <property type="protein sequence ID" value="MEY8538295.1"/>
    <property type="molecule type" value="Genomic_DNA"/>
</dbReference>
<name>A0ABV4D957_9LACT</name>
<organism evidence="1 2">
    <name type="scientific">Lactococcus muris</name>
    <dbReference type="NCBI Taxonomy" id="2941330"/>
    <lineage>
        <taxon>Bacteria</taxon>
        <taxon>Bacillati</taxon>
        <taxon>Bacillota</taxon>
        <taxon>Bacilli</taxon>
        <taxon>Lactobacillales</taxon>
        <taxon>Streptococcaceae</taxon>
        <taxon>Lactococcus</taxon>
    </lineage>
</organism>
<keyword evidence="2" id="KW-1185">Reference proteome</keyword>
<protein>
    <submittedName>
        <fullName evidence="1">Uncharacterized protein</fullName>
    </submittedName>
</protein>
<evidence type="ECO:0000313" key="2">
    <source>
        <dbReference type="Proteomes" id="UP001565242"/>
    </source>
</evidence>
<dbReference type="Proteomes" id="UP001565242">
    <property type="component" value="Unassembled WGS sequence"/>
</dbReference>